<dbReference type="PANTHER" id="PTHR41251:SF1">
    <property type="entry name" value="NON-HOMOLOGOUS END JOINING PROTEIN KU"/>
    <property type="match status" value="1"/>
</dbReference>
<keyword evidence="2" id="KW-0233">DNA recombination</keyword>
<organism evidence="4 5">
    <name type="scientific">Salinimicrobium gaetbulicola</name>
    <dbReference type="NCBI Taxonomy" id="999702"/>
    <lineage>
        <taxon>Bacteria</taxon>
        <taxon>Pseudomonadati</taxon>
        <taxon>Bacteroidota</taxon>
        <taxon>Flavobacteriia</taxon>
        <taxon>Flavobacteriales</taxon>
        <taxon>Flavobacteriaceae</taxon>
        <taxon>Salinimicrobium</taxon>
    </lineage>
</organism>
<dbReference type="NCBIfam" id="TIGR02772">
    <property type="entry name" value="Ku_bact"/>
    <property type="match status" value="1"/>
</dbReference>
<dbReference type="PIRSF" id="PIRSF006493">
    <property type="entry name" value="Prok_Ku"/>
    <property type="match status" value="1"/>
</dbReference>
<dbReference type="InterPro" id="IPR006164">
    <property type="entry name" value="DNA_bd_Ku70/Ku80"/>
</dbReference>
<comment type="similarity">
    <text evidence="2">Belongs to the prokaryotic Ku family.</text>
</comment>
<dbReference type="PANTHER" id="PTHR41251">
    <property type="entry name" value="NON-HOMOLOGOUS END JOINING PROTEIN KU"/>
    <property type="match status" value="1"/>
</dbReference>
<name>A0ABW3IE42_9FLAO</name>
<comment type="subunit">
    <text evidence="2">Homodimer. Interacts with LigD.</text>
</comment>
<evidence type="ECO:0000256" key="2">
    <source>
        <dbReference type="HAMAP-Rule" id="MF_01875"/>
    </source>
</evidence>
<dbReference type="InterPro" id="IPR009187">
    <property type="entry name" value="Prok_Ku"/>
</dbReference>
<dbReference type="Pfam" id="PF02735">
    <property type="entry name" value="Ku"/>
    <property type="match status" value="1"/>
</dbReference>
<evidence type="ECO:0000313" key="4">
    <source>
        <dbReference type="EMBL" id="MFD0975858.1"/>
    </source>
</evidence>
<gene>
    <name evidence="2" type="primary">ku</name>
    <name evidence="4" type="ORF">ACFQ1G_03545</name>
</gene>
<dbReference type="RefSeq" id="WP_380736895.1">
    <property type="nucleotide sequence ID" value="NZ_JBHTJP010000032.1"/>
</dbReference>
<dbReference type="Gene3D" id="2.40.290.10">
    <property type="match status" value="1"/>
</dbReference>
<comment type="caution">
    <text evidence="4">The sequence shown here is derived from an EMBL/GenBank/DDBJ whole genome shotgun (WGS) entry which is preliminary data.</text>
</comment>
<accession>A0ABW3IE42</accession>
<dbReference type="SMART" id="SM00559">
    <property type="entry name" value="Ku78"/>
    <property type="match status" value="1"/>
</dbReference>
<keyword evidence="2" id="KW-0234">DNA repair</keyword>
<keyword evidence="2" id="KW-0227">DNA damage</keyword>
<keyword evidence="5" id="KW-1185">Reference proteome</keyword>
<feature type="domain" description="Ku" evidence="3">
    <location>
        <begin position="52"/>
        <end position="179"/>
    </location>
</feature>
<evidence type="ECO:0000259" key="3">
    <source>
        <dbReference type="SMART" id="SM00559"/>
    </source>
</evidence>
<dbReference type="EMBL" id="JBHTJP010000032">
    <property type="protein sequence ID" value="MFD0975858.1"/>
    <property type="molecule type" value="Genomic_DNA"/>
</dbReference>
<comment type="function">
    <text evidence="2">With LigD forms a non-homologous end joining (NHEJ) DNA repair enzyme, which repairs dsDNA breaks with reduced fidelity. Binds linear dsDNA with 5'- and 3'- overhangs but not closed circular dsDNA nor ssDNA. Recruits and stimulates the ligase activity of LigD.</text>
</comment>
<evidence type="ECO:0000313" key="5">
    <source>
        <dbReference type="Proteomes" id="UP001597100"/>
    </source>
</evidence>
<dbReference type="HAMAP" id="MF_01875">
    <property type="entry name" value="Prokaryotic_Ku"/>
    <property type="match status" value="1"/>
</dbReference>
<keyword evidence="1 2" id="KW-0238">DNA-binding</keyword>
<dbReference type="SUPFAM" id="SSF100939">
    <property type="entry name" value="SPOC domain-like"/>
    <property type="match status" value="1"/>
</dbReference>
<proteinExistence type="inferred from homology"/>
<dbReference type="InterPro" id="IPR016194">
    <property type="entry name" value="SPOC-like_C_dom_sf"/>
</dbReference>
<dbReference type="Proteomes" id="UP001597100">
    <property type="component" value="Unassembled WGS sequence"/>
</dbReference>
<evidence type="ECO:0000256" key="1">
    <source>
        <dbReference type="ARBA" id="ARBA00023125"/>
    </source>
</evidence>
<reference evidence="5" key="1">
    <citation type="journal article" date="2019" name="Int. J. Syst. Evol. Microbiol.">
        <title>The Global Catalogue of Microorganisms (GCM) 10K type strain sequencing project: providing services to taxonomists for standard genome sequencing and annotation.</title>
        <authorList>
            <consortium name="The Broad Institute Genomics Platform"/>
            <consortium name="The Broad Institute Genome Sequencing Center for Infectious Disease"/>
            <person name="Wu L."/>
            <person name="Ma J."/>
        </authorList>
    </citation>
    <scope>NUCLEOTIDE SEQUENCE [LARGE SCALE GENOMIC DNA]</scope>
    <source>
        <strain evidence="5">CCUG 60898</strain>
    </source>
</reference>
<protein>
    <recommendedName>
        <fullName evidence="2">Non-homologous end joining protein Ku</fullName>
    </recommendedName>
</protein>
<sequence>MRSIWNGSISFGLVSIPIKMYSGSEERKLDLDMLDRKDHGRIRYKRVNEITGEEVEWKDIVKGYLKDDAYIVLEDEDFEKANMKKSKTIDIEEFIKEEDVPDVLFKKPYFLEPQKGGEKSYNLLKKALLETDKLGVATFVMRAKENLSLVGVYKDALVLHVIRFADEMRDPAELKLPDAKVSKKEVDMAKSLIEQYTEKFDFEKYKDIYNEQLIKIIESKTSGKKPKVEKFDSKPTPAKDLMAQLKASLEKKKKKSKAS</sequence>